<feature type="binding site" evidence="1">
    <location>
        <position position="158"/>
    </location>
    <ligand>
        <name>Mn(2+)</name>
        <dbReference type="ChEBI" id="CHEBI:29035"/>
        <label>2</label>
    </ligand>
</feature>
<feature type="binding site" evidence="1">
    <location>
        <position position="94"/>
    </location>
    <ligand>
        <name>Mn(2+)</name>
        <dbReference type="ChEBI" id="CHEBI:29035"/>
        <label>2</label>
    </ligand>
</feature>
<feature type="domain" description="Peptidase M20 dimerisation" evidence="2">
    <location>
        <begin position="180"/>
        <end position="275"/>
    </location>
</feature>
<name>K9ET33_9LACT</name>
<sequence length="388" mass="43368">MDQGQFVVETRRKLHQLAEESLEEHQTTQAIISYLEEWGIQYVRPLDTGVLAYMKGDSDSDSFIAFRSDIDALPIQEKQDHDFQSKTPGVMHACGHDGHMTALLLFAKRLSDRHQAGDLKANVIFIFQPAEESYGGGNLLLEAGAFDDFNVEKVYGVHLLPSLEEGRVIYKDGPITASATEYRIYLKGQSAHVAHKEEGHSAIEALSILLSQIPLINHYHLNGLNHNIIHIGQVRAGEAINTVAQDGYLEGTIRTYEASDLQVIKESLSKLVESVQSMTGVEADLTYNQGYPPTDNHPSLKAEVQQAIDQVGLIGVEADRPFLFGEDFSFYKRLAPSYFVFFGVQNLDKNFTAGLHTPEFNFDEMNLIKIADYYEKLLDLDIASKEEG</sequence>
<evidence type="ECO:0000313" key="4">
    <source>
        <dbReference type="Proteomes" id="UP000009875"/>
    </source>
</evidence>
<feature type="binding site" evidence="1">
    <location>
        <position position="356"/>
    </location>
    <ligand>
        <name>Mn(2+)</name>
        <dbReference type="ChEBI" id="CHEBI:29035"/>
        <label>2</label>
    </ligand>
</feature>
<dbReference type="eggNOG" id="COG1473">
    <property type="taxonomic scope" value="Bacteria"/>
</dbReference>
<dbReference type="SUPFAM" id="SSF53187">
    <property type="entry name" value="Zn-dependent exopeptidases"/>
    <property type="match status" value="1"/>
</dbReference>
<dbReference type="NCBIfam" id="TIGR01891">
    <property type="entry name" value="amidohydrolases"/>
    <property type="match status" value="1"/>
</dbReference>
<gene>
    <name evidence="3" type="ORF">HMPREF9698_00174</name>
</gene>
<dbReference type="GO" id="GO:0046872">
    <property type="term" value="F:metal ion binding"/>
    <property type="evidence" value="ECO:0007669"/>
    <property type="project" value="UniProtKB-KW"/>
</dbReference>
<dbReference type="InterPro" id="IPR036264">
    <property type="entry name" value="Bact_exopeptidase_dim_dom"/>
</dbReference>
<reference evidence="3 4" key="1">
    <citation type="submission" date="2012-09" db="EMBL/GenBank/DDBJ databases">
        <title>The Genome Sequence of Alloiococcus otitis ATCC 51267.</title>
        <authorList>
            <consortium name="The Broad Institute Genome Sequencing Platform"/>
            <person name="Earl A."/>
            <person name="Ward D."/>
            <person name="Feldgarden M."/>
            <person name="Gevers D."/>
            <person name="Huys G."/>
            <person name="Walker B."/>
            <person name="Young S.K."/>
            <person name="Zeng Q."/>
            <person name="Gargeya S."/>
            <person name="Fitzgerald M."/>
            <person name="Haas B."/>
            <person name="Abouelleil A."/>
            <person name="Alvarado L."/>
            <person name="Arachchi H.M."/>
            <person name="Berlin A.M."/>
            <person name="Chapman S.B."/>
            <person name="Goldberg J."/>
            <person name="Griggs A."/>
            <person name="Gujja S."/>
            <person name="Hansen M."/>
            <person name="Howarth C."/>
            <person name="Imamovic A."/>
            <person name="Larimer J."/>
            <person name="McCowen C."/>
            <person name="Montmayeur A."/>
            <person name="Murphy C."/>
            <person name="Neiman D."/>
            <person name="Pearson M."/>
            <person name="Priest M."/>
            <person name="Roberts A."/>
            <person name="Saif S."/>
            <person name="Shea T."/>
            <person name="Sisk P."/>
            <person name="Sykes S."/>
            <person name="Wortman J."/>
            <person name="Nusbaum C."/>
            <person name="Birren B."/>
        </authorList>
    </citation>
    <scope>NUCLEOTIDE SEQUENCE [LARGE SCALE GENOMIC DNA]</scope>
    <source>
        <strain evidence="3 4">ATCC 51267</strain>
    </source>
</reference>
<evidence type="ECO:0000256" key="1">
    <source>
        <dbReference type="PIRSR" id="PIRSR005962-1"/>
    </source>
</evidence>
<evidence type="ECO:0000259" key="2">
    <source>
        <dbReference type="Pfam" id="PF07687"/>
    </source>
</evidence>
<dbReference type="Proteomes" id="UP000009875">
    <property type="component" value="Unassembled WGS sequence"/>
</dbReference>
<dbReference type="PIRSF" id="PIRSF005962">
    <property type="entry name" value="Pept_M20D_amidohydro"/>
    <property type="match status" value="1"/>
</dbReference>
<keyword evidence="1" id="KW-0464">Manganese</keyword>
<dbReference type="RefSeq" id="WP_003776386.1">
    <property type="nucleotide sequence ID" value="NZ_JH992957.1"/>
</dbReference>
<keyword evidence="1" id="KW-0479">Metal-binding</keyword>
<dbReference type="PANTHER" id="PTHR11014:SF63">
    <property type="entry name" value="METALLOPEPTIDASE, PUTATIVE (AFU_ORTHOLOGUE AFUA_6G09600)-RELATED"/>
    <property type="match status" value="1"/>
</dbReference>
<comment type="caution">
    <text evidence="3">The sequence shown here is derived from an EMBL/GenBank/DDBJ whole genome shotgun (WGS) entry which is preliminary data.</text>
</comment>
<accession>K9ET33</accession>
<dbReference type="InterPro" id="IPR002933">
    <property type="entry name" value="Peptidase_M20"/>
</dbReference>
<dbReference type="STRING" id="883081.HMPREF9698_00174"/>
<dbReference type="OrthoDB" id="9776731at2"/>
<dbReference type="GO" id="GO:0016787">
    <property type="term" value="F:hydrolase activity"/>
    <property type="evidence" value="ECO:0007669"/>
    <property type="project" value="UniProtKB-KW"/>
</dbReference>
<dbReference type="EMBL" id="AGXA01000004">
    <property type="protein sequence ID" value="EKU94142.1"/>
    <property type="molecule type" value="Genomic_DNA"/>
</dbReference>
<dbReference type="InterPro" id="IPR011650">
    <property type="entry name" value="Peptidase_M20_dimer"/>
</dbReference>
<evidence type="ECO:0000313" key="3">
    <source>
        <dbReference type="EMBL" id="EKU94142.1"/>
    </source>
</evidence>
<protein>
    <submittedName>
        <fullName evidence="3">Amidohydrolase</fullName>
    </submittedName>
</protein>
<dbReference type="InterPro" id="IPR017439">
    <property type="entry name" value="Amidohydrolase"/>
</dbReference>
<proteinExistence type="predicted"/>
<feature type="binding site" evidence="1">
    <location>
        <position position="96"/>
    </location>
    <ligand>
        <name>Mn(2+)</name>
        <dbReference type="ChEBI" id="CHEBI:29035"/>
        <label>2</label>
    </ligand>
</feature>
<dbReference type="Gene3D" id="3.30.70.360">
    <property type="match status" value="1"/>
</dbReference>
<comment type="cofactor">
    <cofactor evidence="1">
        <name>Mn(2+)</name>
        <dbReference type="ChEBI" id="CHEBI:29035"/>
    </cofactor>
    <text evidence="1">The Mn(2+) ion enhances activity.</text>
</comment>
<organism evidence="3 4">
    <name type="scientific">Alloiococcus otitis ATCC 51267</name>
    <dbReference type="NCBI Taxonomy" id="883081"/>
    <lineage>
        <taxon>Bacteria</taxon>
        <taxon>Bacillati</taxon>
        <taxon>Bacillota</taxon>
        <taxon>Bacilli</taxon>
        <taxon>Lactobacillales</taxon>
        <taxon>Carnobacteriaceae</taxon>
        <taxon>Alloiococcus</taxon>
    </lineage>
</organism>
<dbReference type="HOGENOM" id="CLU_023257_1_0_9"/>
<dbReference type="Gene3D" id="3.40.630.10">
    <property type="entry name" value="Zn peptidases"/>
    <property type="match status" value="1"/>
</dbReference>
<dbReference type="PATRIC" id="fig|883081.3.peg.176"/>
<dbReference type="Pfam" id="PF01546">
    <property type="entry name" value="Peptidase_M20"/>
    <property type="match status" value="1"/>
</dbReference>
<keyword evidence="4" id="KW-1185">Reference proteome</keyword>
<keyword evidence="3" id="KW-0378">Hydrolase</keyword>
<dbReference type="SUPFAM" id="SSF55031">
    <property type="entry name" value="Bacterial exopeptidase dimerisation domain"/>
    <property type="match status" value="1"/>
</dbReference>
<dbReference type="Pfam" id="PF07687">
    <property type="entry name" value="M20_dimer"/>
    <property type="match status" value="1"/>
</dbReference>
<dbReference type="AlphaFoldDB" id="K9ET33"/>
<dbReference type="PANTHER" id="PTHR11014">
    <property type="entry name" value="PEPTIDASE M20 FAMILY MEMBER"/>
    <property type="match status" value="1"/>
</dbReference>
<feature type="binding site" evidence="1">
    <location>
        <position position="132"/>
    </location>
    <ligand>
        <name>Mn(2+)</name>
        <dbReference type="ChEBI" id="CHEBI:29035"/>
        <label>2</label>
    </ligand>
</feature>